<dbReference type="InterPro" id="IPR036866">
    <property type="entry name" value="RibonucZ/Hydroxyglut_hydro"/>
</dbReference>
<accession>X1I368</accession>
<dbReference type="CDD" id="cd07709">
    <property type="entry name" value="flavodiiron_proteins_MBL-fold"/>
    <property type="match status" value="1"/>
</dbReference>
<dbReference type="PANTHER" id="PTHR43717:SF1">
    <property type="entry name" value="ANAEROBIC NITRIC OXIDE REDUCTASE FLAVORUBREDOXIN"/>
    <property type="match status" value="1"/>
</dbReference>
<feature type="non-terminal residue" evidence="2">
    <location>
        <position position="236"/>
    </location>
</feature>
<dbReference type="EMBL" id="BARU01026439">
    <property type="protein sequence ID" value="GAH76152.1"/>
    <property type="molecule type" value="Genomic_DNA"/>
</dbReference>
<dbReference type="SMART" id="SM00849">
    <property type="entry name" value="Lactamase_B"/>
    <property type="match status" value="1"/>
</dbReference>
<dbReference type="PANTHER" id="PTHR43717">
    <property type="entry name" value="ANAEROBIC NITRIC OXIDE REDUCTASE FLAVORUBREDOXIN"/>
    <property type="match status" value="1"/>
</dbReference>
<name>X1I368_9ZZZZ</name>
<dbReference type="SUPFAM" id="SSF56281">
    <property type="entry name" value="Metallo-hydrolase/oxidoreductase"/>
    <property type="match status" value="1"/>
</dbReference>
<evidence type="ECO:0000259" key="1">
    <source>
        <dbReference type="SMART" id="SM00849"/>
    </source>
</evidence>
<feature type="domain" description="Metallo-beta-lactamase" evidence="1">
    <location>
        <begin position="35"/>
        <end position="223"/>
    </location>
</feature>
<dbReference type="InterPro" id="IPR001279">
    <property type="entry name" value="Metallo-B-lactamas"/>
</dbReference>
<dbReference type="Gene3D" id="3.60.15.10">
    <property type="entry name" value="Ribonuclease Z/Hydroxyacylglutathione hydrolase-like"/>
    <property type="match status" value="1"/>
</dbReference>
<proteinExistence type="predicted"/>
<comment type="caution">
    <text evidence="2">The sequence shown here is derived from an EMBL/GenBank/DDBJ whole genome shotgun (WGS) entry which is preliminary data.</text>
</comment>
<dbReference type="AlphaFoldDB" id="X1I368"/>
<gene>
    <name evidence="2" type="ORF">S03H2_42468</name>
</gene>
<dbReference type="Pfam" id="PF19583">
    <property type="entry name" value="ODP"/>
    <property type="match status" value="1"/>
</dbReference>
<protein>
    <recommendedName>
        <fullName evidence="1">Metallo-beta-lactamase domain-containing protein</fullName>
    </recommendedName>
</protein>
<dbReference type="InterPro" id="IPR045761">
    <property type="entry name" value="ODP_dom"/>
</dbReference>
<reference evidence="2" key="1">
    <citation type="journal article" date="2014" name="Front. Microbiol.">
        <title>High frequency of phylogenetically diverse reductive dehalogenase-homologous genes in deep subseafloor sedimentary metagenomes.</title>
        <authorList>
            <person name="Kawai M."/>
            <person name="Futagami T."/>
            <person name="Toyoda A."/>
            <person name="Takaki Y."/>
            <person name="Nishi S."/>
            <person name="Hori S."/>
            <person name="Arai W."/>
            <person name="Tsubouchi T."/>
            <person name="Morono Y."/>
            <person name="Uchiyama I."/>
            <person name="Ito T."/>
            <person name="Fujiyama A."/>
            <person name="Inagaki F."/>
            <person name="Takami H."/>
        </authorList>
    </citation>
    <scope>NUCLEOTIDE SEQUENCE</scope>
    <source>
        <strain evidence="2">Expedition CK06-06</strain>
    </source>
</reference>
<evidence type="ECO:0000313" key="2">
    <source>
        <dbReference type="EMBL" id="GAH76152.1"/>
    </source>
</evidence>
<sequence>MSMPRKIKPNIYSVGAVDWDRRLFDELIPLPDGTSYNSYLIKGSEKTALIDTVDPTKENILIDNLNKLNITSIDYLISNHAEQDHSGSIPKILKLYKNAKVVTNPKCKDMLMNLLLIPEDKFITINDRETISLGDKTLEFIYASWVHWPETMLTYLKEDKILFSCDLFGSHLATSNLFVTDDAKVYEVAKRYYAEIMMPFRKIIRKNLEKIKDLEIEIIATSHGPIYNKPEFIINA</sequence>
<organism evidence="2">
    <name type="scientific">marine sediment metagenome</name>
    <dbReference type="NCBI Taxonomy" id="412755"/>
    <lineage>
        <taxon>unclassified sequences</taxon>
        <taxon>metagenomes</taxon>
        <taxon>ecological metagenomes</taxon>
    </lineage>
</organism>